<dbReference type="Proteomes" id="UP000005954">
    <property type="component" value="Unassembled WGS sequence"/>
</dbReference>
<comment type="caution">
    <text evidence="1">The sequence shown here is derived from an EMBL/GenBank/DDBJ whole genome shotgun (WGS) entry which is preliminary data.</text>
</comment>
<proteinExistence type="predicted"/>
<name>A3SMW6_ROSNI</name>
<organism evidence="1 2">
    <name type="scientific">Roseovarius nubinhibens (strain ATCC BAA-591 / DSM 15170 / ISM)</name>
    <dbReference type="NCBI Taxonomy" id="89187"/>
    <lineage>
        <taxon>Bacteria</taxon>
        <taxon>Pseudomonadati</taxon>
        <taxon>Pseudomonadota</taxon>
        <taxon>Alphaproteobacteria</taxon>
        <taxon>Rhodobacterales</taxon>
        <taxon>Roseobacteraceae</taxon>
        <taxon>Roseovarius</taxon>
    </lineage>
</organism>
<sequence length="217" mass="23176">MKVTHAGQPVTLTVDHLYVAGWTGRDAAAVQHHIDELAALGVAPPSQVPLYYRVSNGLLTQSDLIEVQGEGSSGEVEPLLIQQDGTLWLGLASDHTDRDLEVYSVAASKQACAKPMAREVWAFDAVKDRLDELQLLCEIEEGGEWVTYQEGTLAAIRPLAELLSGSGLGGNAAMLCGTLGARGGVRPAARYRMSLSDPKTGEAIRLDYAVRVLPIVA</sequence>
<dbReference type="InterPro" id="IPR021269">
    <property type="entry name" value="DUF2848"/>
</dbReference>
<dbReference type="STRING" id="89187.ISM_13110"/>
<dbReference type="Pfam" id="PF11010">
    <property type="entry name" value="DUF2848"/>
    <property type="match status" value="1"/>
</dbReference>
<accession>A3SMW6</accession>
<dbReference type="eggNOG" id="COG0179">
    <property type="taxonomic scope" value="Bacteria"/>
</dbReference>
<dbReference type="EMBL" id="AALY01000002">
    <property type="protein sequence ID" value="EAP75806.1"/>
    <property type="molecule type" value="Genomic_DNA"/>
</dbReference>
<gene>
    <name evidence="1" type="ORF">ISM_13110</name>
</gene>
<dbReference type="AlphaFoldDB" id="A3SMW6"/>
<evidence type="ECO:0008006" key="3">
    <source>
        <dbReference type="Google" id="ProtNLM"/>
    </source>
</evidence>
<reference evidence="1 2" key="1">
    <citation type="submission" date="2005-12" db="EMBL/GenBank/DDBJ databases">
        <authorList>
            <person name="Moran M.A."/>
            <person name="Ferriera S."/>
            <person name="Johnson J."/>
            <person name="Kravitz S."/>
            <person name="Halpern A."/>
            <person name="Remington K."/>
            <person name="Beeson K."/>
            <person name="Tran B."/>
            <person name="Rogers Y.-H."/>
            <person name="Friedman R."/>
            <person name="Venter J.C."/>
        </authorList>
    </citation>
    <scope>NUCLEOTIDE SEQUENCE [LARGE SCALE GENOMIC DNA]</scope>
    <source>
        <strain evidence="2">ATCC BAA-591 / DSM 15170 / ISM</strain>
    </source>
</reference>
<evidence type="ECO:0000313" key="1">
    <source>
        <dbReference type="EMBL" id="EAP75806.1"/>
    </source>
</evidence>
<protein>
    <recommendedName>
        <fullName evidence="3">DUF2848 domain-containing protein</fullName>
    </recommendedName>
</protein>
<keyword evidence="2" id="KW-1185">Reference proteome</keyword>
<dbReference type="OrthoDB" id="9792678at2"/>
<dbReference type="RefSeq" id="WP_009814631.1">
    <property type="nucleotide sequence ID" value="NZ_CH724156.1"/>
</dbReference>
<evidence type="ECO:0000313" key="2">
    <source>
        <dbReference type="Proteomes" id="UP000005954"/>
    </source>
</evidence>
<dbReference type="HOGENOM" id="CLU_074521_0_0_5"/>